<dbReference type="AlphaFoldDB" id="A0A2H0YQX9"/>
<dbReference type="Proteomes" id="UP000236845">
    <property type="component" value="Unassembled WGS sequence"/>
</dbReference>
<comment type="caution">
    <text evidence="1">The sequence shown here is derived from an EMBL/GenBank/DDBJ whole genome shotgun (WGS) entry which is preliminary data.</text>
</comment>
<organism evidence="1 2">
    <name type="scientific">Candidatus Kerfeldbacteria bacterium CG08_land_8_20_14_0_20_43_14</name>
    <dbReference type="NCBI Taxonomy" id="2014246"/>
    <lineage>
        <taxon>Bacteria</taxon>
        <taxon>Candidatus Kerfeldiibacteriota</taxon>
    </lineage>
</organism>
<accession>A0A2H0YQX9</accession>
<protein>
    <submittedName>
        <fullName evidence="1">Uncharacterized protein</fullName>
    </submittedName>
</protein>
<reference evidence="2" key="1">
    <citation type="submission" date="2017-09" db="EMBL/GenBank/DDBJ databases">
        <title>Depth-based differentiation of microbial function through sediment-hosted aquifers and enrichment of novel symbionts in the deep terrestrial subsurface.</title>
        <authorList>
            <person name="Probst A.J."/>
            <person name="Ladd B."/>
            <person name="Jarett J.K."/>
            <person name="Geller-Mcgrath D.E."/>
            <person name="Sieber C.M.K."/>
            <person name="Emerson J.B."/>
            <person name="Anantharaman K."/>
            <person name="Thomas B.C."/>
            <person name="Malmstrom R."/>
            <person name="Stieglmeier M."/>
            <person name="Klingl A."/>
            <person name="Woyke T."/>
            <person name="Ryan C.M."/>
            <person name="Banfield J.F."/>
        </authorList>
    </citation>
    <scope>NUCLEOTIDE SEQUENCE [LARGE SCALE GENOMIC DNA]</scope>
</reference>
<dbReference type="EMBL" id="PEXW01000024">
    <property type="protein sequence ID" value="PIS40836.1"/>
    <property type="molecule type" value="Genomic_DNA"/>
</dbReference>
<proteinExistence type="predicted"/>
<name>A0A2H0YQX9_9BACT</name>
<sequence>MGKIALDLSVLSPELQKKVLYIQDWVHKHREKEKIIPTPGYKFEFSCFMFGEGNNLLFRQLVATTDGLDGWGEITQDASGEIIQLVLDAIADYEIEN</sequence>
<evidence type="ECO:0000313" key="1">
    <source>
        <dbReference type="EMBL" id="PIS40836.1"/>
    </source>
</evidence>
<evidence type="ECO:0000313" key="2">
    <source>
        <dbReference type="Proteomes" id="UP000236845"/>
    </source>
</evidence>
<gene>
    <name evidence="1" type="ORF">COT26_01225</name>
</gene>